<dbReference type="EMBL" id="PP965177">
    <property type="protein sequence ID" value="XDJ02505.1"/>
    <property type="molecule type" value="Genomic_DNA"/>
</dbReference>
<sequence>MKSRYDELISLYSDEEVDLIEYVSWLWFRCTGSDYRDKIYEEMIRNKKAIKGDVS</sequence>
<protein>
    <submittedName>
        <fullName evidence="1">Uncharacterized protein</fullName>
    </submittedName>
</protein>
<accession>A0AB39C7D3</accession>
<evidence type="ECO:0000313" key="1">
    <source>
        <dbReference type="EMBL" id="XDJ02505.1"/>
    </source>
</evidence>
<proteinExistence type="predicted"/>
<reference evidence="1" key="1">
    <citation type="submission" date="2024-06" db="EMBL/GenBank/DDBJ databases">
        <authorList>
            <person name="Lee H."/>
            <person name="Agrawal S."/>
        </authorList>
    </citation>
    <scope>NUCLEOTIDE SEQUENCE</scope>
</reference>
<organism evidence="1">
    <name type="scientific">Bacillus phage KoopaTroopa</name>
    <dbReference type="NCBI Taxonomy" id="3234046"/>
    <lineage>
        <taxon>Viruses</taxon>
        <taxon>Duplodnaviria</taxon>
        <taxon>Heunggongvirae</taxon>
        <taxon>Uroviricota</taxon>
        <taxon>Caudoviricetes</taxon>
    </lineage>
</organism>
<name>A0AB39C7D3_9CAUD</name>